<organism evidence="3 4">
    <name type="scientific">Actinia tenebrosa</name>
    <name type="common">Australian red waratah sea anemone</name>
    <dbReference type="NCBI Taxonomy" id="6105"/>
    <lineage>
        <taxon>Eukaryota</taxon>
        <taxon>Metazoa</taxon>
        <taxon>Cnidaria</taxon>
        <taxon>Anthozoa</taxon>
        <taxon>Hexacorallia</taxon>
        <taxon>Actiniaria</taxon>
        <taxon>Actiniidae</taxon>
        <taxon>Actinia</taxon>
    </lineage>
</organism>
<protein>
    <submittedName>
        <fullName evidence="4">Lipase ZK262.3-like</fullName>
    </submittedName>
</protein>
<feature type="chain" id="PRO_5027655201" evidence="1">
    <location>
        <begin position="21"/>
        <end position="421"/>
    </location>
</feature>
<dbReference type="InterPro" id="IPR029058">
    <property type="entry name" value="AB_hydrolase_fold"/>
</dbReference>
<dbReference type="GO" id="GO:0006629">
    <property type="term" value="P:lipid metabolic process"/>
    <property type="evidence" value="ECO:0007669"/>
    <property type="project" value="InterPro"/>
</dbReference>
<dbReference type="Gene3D" id="3.40.50.1820">
    <property type="entry name" value="alpha/beta hydrolase"/>
    <property type="match status" value="1"/>
</dbReference>
<accession>A0A6P8IST2</accession>
<keyword evidence="1" id="KW-0732">Signal</keyword>
<dbReference type="Proteomes" id="UP000515163">
    <property type="component" value="Unplaced"/>
</dbReference>
<sequence length="421" mass="48012">MLRPIIFYFLILWQLTAIAALFCSDNNCKDCLDSVLSCRWCKRDAECHMPMAVLANDCKRSENIVEESHCDDKLSRYDPDLSMKMLLLSAAAYDPVDPQGCLDNSLPSAMLQLRIVVTRQCDSSGNECSGYVAVSHALKAIVVAFRGSLHSDQAFKVFLDTIIEPKESFLGGEVQYYWKRGFEELWSCMKKDVKTLVSDNPSYKVWVTGHSLGGAMASLASTWLVYYQIVSRKNLISYTFGMPRVGNYDYALEHDKLVNNSWRVVNYDDPVPHFPILLSPTVVILNNPYHHGVEAYYKVKATSPYSQHKECHDKPYNEDASCSFTTVPSLLDFETHKIYFSIPVGTFWKTKCLSSTRKKREATENSNKTSSKEFQFKYGVCSKYRYTNRTYVQVAKSYRSTASKLIGNLHFFLLLLTFIST</sequence>
<proteinExistence type="predicted"/>
<dbReference type="AlphaFoldDB" id="A0A6P8IST2"/>
<feature type="signal peptide" evidence="1">
    <location>
        <begin position="1"/>
        <end position="20"/>
    </location>
</feature>
<evidence type="ECO:0000313" key="4">
    <source>
        <dbReference type="RefSeq" id="XP_031569355.1"/>
    </source>
</evidence>
<dbReference type="RefSeq" id="XP_031569355.1">
    <property type="nucleotide sequence ID" value="XM_031713495.1"/>
</dbReference>
<dbReference type="SUPFAM" id="SSF53474">
    <property type="entry name" value="alpha/beta-Hydrolases"/>
    <property type="match status" value="1"/>
</dbReference>
<evidence type="ECO:0000313" key="3">
    <source>
        <dbReference type="Proteomes" id="UP000515163"/>
    </source>
</evidence>
<dbReference type="CDD" id="cd00519">
    <property type="entry name" value="Lipase_3"/>
    <property type="match status" value="1"/>
</dbReference>
<dbReference type="Pfam" id="PF01764">
    <property type="entry name" value="Lipase_3"/>
    <property type="match status" value="1"/>
</dbReference>
<name>A0A6P8IST2_ACTTE</name>
<evidence type="ECO:0000259" key="2">
    <source>
        <dbReference type="Pfam" id="PF01764"/>
    </source>
</evidence>
<dbReference type="KEGG" id="aten:116303887"/>
<dbReference type="InterPro" id="IPR002921">
    <property type="entry name" value="Fungal_lipase-type"/>
</dbReference>
<dbReference type="PANTHER" id="PTHR45908">
    <property type="entry name" value="PROTEIN CBG11750-RELATED"/>
    <property type="match status" value="1"/>
</dbReference>
<dbReference type="OrthoDB" id="5960337at2759"/>
<evidence type="ECO:0000256" key="1">
    <source>
        <dbReference type="SAM" id="SignalP"/>
    </source>
</evidence>
<reference evidence="4" key="1">
    <citation type="submission" date="2025-08" db="UniProtKB">
        <authorList>
            <consortium name="RefSeq"/>
        </authorList>
    </citation>
    <scope>IDENTIFICATION</scope>
    <source>
        <tissue evidence="4">Tentacle</tissue>
    </source>
</reference>
<feature type="domain" description="Fungal lipase-type" evidence="2">
    <location>
        <begin position="142"/>
        <end position="276"/>
    </location>
</feature>
<gene>
    <name evidence="4" type="primary">LOC116303887</name>
</gene>
<dbReference type="GeneID" id="116303887"/>
<dbReference type="InParanoid" id="A0A6P8IST2"/>
<keyword evidence="3" id="KW-1185">Reference proteome</keyword>